<keyword evidence="1" id="KW-0547">Nucleotide-binding</keyword>
<gene>
    <name evidence="4" type="ORF">DES32_3150</name>
</gene>
<dbReference type="GO" id="GO:0000166">
    <property type="term" value="F:nucleotide binding"/>
    <property type="evidence" value="ECO:0007669"/>
    <property type="project" value="UniProtKB-KW"/>
</dbReference>
<keyword evidence="2" id="KW-1133">Transmembrane helix</keyword>
<evidence type="ECO:0000256" key="1">
    <source>
        <dbReference type="ARBA" id="ARBA00022741"/>
    </source>
</evidence>
<feature type="transmembrane region" description="Helical" evidence="2">
    <location>
        <begin position="75"/>
        <end position="98"/>
    </location>
</feature>
<keyword evidence="5" id="KW-1185">Reference proteome</keyword>
<dbReference type="Proteomes" id="UP000256900">
    <property type="component" value="Unassembled WGS sequence"/>
</dbReference>
<feature type="transmembrane region" description="Helical" evidence="2">
    <location>
        <begin position="110"/>
        <end position="131"/>
    </location>
</feature>
<feature type="domain" description="Acb2/Tad1 hairpin" evidence="3">
    <location>
        <begin position="16"/>
        <end position="74"/>
    </location>
</feature>
<name>A0A3D9YL25_9HYPH</name>
<proteinExistence type="predicted"/>
<evidence type="ECO:0000256" key="2">
    <source>
        <dbReference type="SAM" id="Phobius"/>
    </source>
</evidence>
<keyword evidence="2" id="KW-0812">Transmembrane</keyword>
<dbReference type="InterPro" id="IPR056098">
    <property type="entry name" value="Acb2/Tad1_hairpin"/>
</dbReference>
<dbReference type="Pfam" id="PF24729">
    <property type="entry name" value="Acb2_Tad1_hairpin"/>
    <property type="match status" value="1"/>
</dbReference>
<dbReference type="RefSeq" id="WP_245411359.1">
    <property type="nucleotide sequence ID" value="NZ_CP025086.1"/>
</dbReference>
<protein>
    <recommendedName>
        <fullName evidence="3">Acb2/Tad1 hairpin domain-containing protein</fullName>
    </recommendedName>
</protein>
<dbReference type="AlphaFoldDB" id="A0A3D9YL25"/>
<evidence type="ECO:0000259" key="3">
    <source>
        <dbReference type="Pfam" id="PF24729"/>
    </source>
</evidence>
<evidence type="ECO:0000313" key="4">
    <source>
        <dbReference type="EMBL" id="REF83234.1"/>
    </source>
</evidence>
<accession>A0A3D9YL25</accession>
<dbReference type="EMBL" id="QUMO01000006">
    <property type="protein sequence ID" value="REF83234.1"/>
    <property type="molecule type" value="Genomic_DNA"/>
</dbReference>
<comment type="caution">
    <text evidence="4">The sequence shown here is derived from an EMBL/GenBank/DDBJ whole genome shotgun (WGS) entry which is preliminary data.</text>
</comment>
<sequence>MASVDSTSDERTVNNTMRHQYRVLSEAEKANMAAIKDKGLEFFELLTGLGNSRELSLAKTKIEEAVMWGVKHITAVLIVGFVLIAVGVSGAHAANAAAPASISLTPLLTYLGPIIGAVLVTLVGALLRLLFQILSAYLAKLHFSLTTDQYSTVIRSAQKIVGSWWAGIEPQIATAKFTASNTTVAALAEAVIDDLGPVATNLGLNQAAAQEFVLWVIGDLQKALLGGAATATSADPPKAVAK</sequence>
<evidence type="ECO:0000313" key="5">
    <source>
        <dbReference type="Proteomes" id="UP000256900"/>
    </source>
</evidence>
<reference evidence="4 5" key="1">
    <citation type="submission" date="2018-08" db="EMBL/GenBank/DDBJ databases">
        <title>Genomic Encyclopedia of Type Strains, Phase IV (KMG-IV): sequencing the most valuable type-strain genomes for metagenomic binning, comparative biology and taxonomic classification.</title>
        <authorList>
            <person name="Goeker M."/>
        </authorList>
    </citation>
    <scope>NUCLEOTIDE SEQUENCE [LARGE SCALE GENOMIC DNA]</scope>
    <source>
        <strain evidence="4 5">BW863</strain>
    </source>
</reference>
<keyword evidence="2" id="KW-0472">Membrane</keyword>
<organism evidence="4 5">
    <name type="scientific">Methylovirgula ligni</name>
    <dbReference type="NCBI Taxonomy" id="569860"/>
    <lineage>
        <taxon>Bacteria</taxon>
        <taxon>Pseudomonadati</taxon>
        <taxon>Pseudomonadota</taxon>
        <taxon>Alphaproteobacteria</taxon>
        <taxon>Hyphomicrobiales</taxon>
        <taxon>Beijerinckiaceae</taxon>
        <taxon>Methylovirgula</taxon>
    </lineage>
</organism>